<dbReference type="Proteomes" id="UP000828048">
    <property type="component" value="Chromosome 12"/>
</dbReference>
<proteinExistence type="predicted"/>
<dbReference type="EMBL" id="CM037162">
    <property type="protein sequence ID" value="KAH7864612.1"/>
    <property type="molecule type" value="Genomic_DNA"/>
</dbReference>
<accession>A0ACB7ZHS8</accession>
<gene>
    <name evidence="1" type="ORF">Vadar_031744</name>
</gene>
<evidence type="ECO:0000313" key="2">
    <source>
        <dbReference type="Proteomes" id="UP000828048"/>
    </source>
</evidence>
<comment type="caution">
    <text evidence="1">The sequence shown here is derived from an EMBL/GenBank/DDBJ whole genome shotgun (WGS) entry which is preliminary data.</text>
</comment>
<organism evidence="1 2">
    <name type="scientific">Vaccinium darrowii</name>
    <dbReference type="NCBI Taxonomy" id="229202"/>
    <lineage>
        <taxon>Eukaryota</taxon>
        <taxon>Viridiplantae</taxon>
        <taxon>Streptophyta</taxon>
        <taxon>Embryophyta</taxon>
        <taxon>Tracheophyta</taxon>
        <taxon>Spermatophyta</taxon>
        <taxon>Magnoliopsida</taxon>
        <taxon>eudicotyledons</taxon>
        <taxon>Gunneridae</taxon>
        <taxon>Pentapetalae</taxon>
        <taxon>asterids</taxon>
        <taxon>Ericales</taxon>
        <taxon>Ericaceae</taxon>
        <taxon>Vaccinioideae</taxon>
        <taxon>Vaccinieae</taxon>
        <taxon>Vaccinium</taxon>
    </lineage>
</organism>
<name>A0ACB7ZHS8_9ERIC</name>
<evidence type="ECO:0000313" key="1">
    <source>
        <dbReference type="EMBL" id="KAH7864612.1"/>
    </source>
</evidence>
<sequence length="151" mass="17752">MSTDYSSHPFPPIHLCFLILLFIFITLFFTKNTMTRDYSSLPFPSVHLCFLLLILFTFITFPWYMNYESSIFEGLYDQIKLVLIFSPLILLVVVHLVSRFGDSRSPFFLPLPAGGTPWTVGFLLVFLFFMITDHSSLQERWFPLLYRSTRQ</sequence>
<reference evidence="1 2" key="1">
    <citation type="journal article" date="2021" name="Hortic Res">
        <title>High-quality reference genome and annotation aids understanding of berry development for evergreen blueberry (Vaccinium darrowii).</title>
        <authorList>
            <person name="Yu J."/>
            <person name="Hulse-Kemp A.M."/>
            <person name="Babiker E."/>
            <person name="Staton M."/>
        </authorList>
    </citation>
    <scope>NUCLEOTIDE SEQUENCE [LARGE SCALE GENOMIC DNA]</scope>
    <source>
        <strain evidence="2">cv. NJ 8807/NJ 8810</strain>
        <tissue evidence="1">Young leaf</tissue>
    </source>
</reference>
<protein>
    <submittedName>
        <fullName evidence="1">Uncharacterized protein</fullName>
    </submittedName>
</protein>
<keyword evidence="2" id="KW-1185">Reference proteome</keyword>